<dbReference type="RefSeq" id="WP_274359098.1">
    <property type="nucleotide sequence ID" value="NZ_CP118101.1"/>
</dbReference>
<organism evidence="1 2">
    <name type="scientific">Paenibacillus urinalis</name>
    <dbReference type="NCBI Taxonomy" id="521520"/>
    <lineage>
        <taxon>Bacteria</taxon>
        <taxon>Bacillati</taxon>
        <taxon>Bacillota</taxon>
        <taxon>Bacilli</taxon>
        <taxon>Bacillales</taxon>
        <taxon>Paenibacillaceae</taxon>
        <taxon>Paenibacillus</taxon>
    </lineage>
</organism>
<accession>A0AAX3MXW2</accession>
<reference evidence="1" key="1">
    <citation type="submission" date="2023-02" db="EMBL/GenBank/DDBJ databases">
        <title>Pathogen: clinical or host-associated sample.</title>
        <authorList>
            <person name="Hergert J."/>
            <person name="Casey R."/>
            <person name="Wagner J."/>
            <person name="Young E.L."/>
            <person name="Oakeson K.F."/>
        </authorList>
    </citation>
    <scope>NUCLEOTIDE SEQUENCE</scope>
    <source>
        <strain evidence="1">2022CK-00830</strain>
    </source>
</reference>
<protein>
    <submittedName>
        <fullName evidence="1">DUF6470 family protein</fullName>
    </submittedName>
</protein>
<proteinExistence type="predicted"/>
<dbReference type="Proteomes" id="UP001220962">
    <property type="component" value="Chromosome"/>
</dbReference>
<dbReference type="EMBL" id="CP118101">
    <property type="protein sequence ID" value="WDH82241.1"/>
    <property type="molecule type" value="Genomic_DNA"/>
</dbReference>
<sequence>MSTIPMLQIRQQQGRIGIDADPGQYSMRQPKADLQIVSKPAVMKIDQHQPELNVDSSRARAAFTGGPHLEMTQRLYSNVKQIFLEGIAKRVEQGNRMAEFFKPGNTVAEVYGKSQPLPVLGEFRGEASFDNVDVRFNVRPVDIEIERSPVEFNVQVNKPEIEYNRGKLDIYMMQYPSVQFIPPEVDQSV</sequence>
<name>A0AAX3MXW2_9BACL</name>
<dbReference type="Pfam" id="PF20074">
    <property type="entry name" value="DUF6470"/>
    <property type="match status" value="1"/>
</dbReference>
<gene>
    <name evidence="1" type="ORF">PUW23_22770</name>
</gene>
<evidence type="ECO:0000313" key="1">
    <source>
        <dbReference type="EMBL" id="WDH82241.1"/>
    </source>
</evidence>
<dbReference type="AlphaFoldDB" id="A0AAX3MXW2"/>
<evidence type="ECO:0000313" key="2">
    <source>
        <dbReference type="Proteomes" id="UP001220962"/>
    </source>
</evidence>
<dbReference type="InterPro" id="IPR045527">
    <property type="entry name" value="DUF6470"/>
</dbReference>